<dbReference type="SUPFAM" id="SSF56801">
    <property type="entry name" value="Acetyl-CoA synthetase-like"/>
    <property type="match status" value="1"/>
</dbReference>
<dbReference type="InterPro" id="IPR045851">
    <property type="entry name" value="AMP-bd_C_sf"/>
</dbReference>
<comment type="caution">
    <text evidence="7">The sequence shown here is derived from an EMBL/GenBank/DDBJ whole genome shotgun (WGS) entry which is preliminary data.</text>
</comment>
<dbReference type="InterPro" id="IPR042099">
    <property type="entry name" value="ANL_N_sf"/>
</dbReference>
<dbReference type="Gene3D" id="3.30.300.30">
    <property type="match status" value="1"/>
</dbReference>
<dbReference type="GO" id="GO:0008756">
    <property type="term" value="F:o-succinylbenzoate-CoA ligase activity"/>
    <property type="evidence" value="ECO:0007669"/>
    <property type="project" value="UniProtKB-EC"/>
</dbReference>
<reference evidence="8" key="1">
    <citation type="journal article" date="2019" name="Int. J. Syst. Evol. Microbiol.">
        <title>The Global Catalogue of Microorganisms (GCM) 10K type strain sequencing project: providing services to taxonomists for standard genome sequencing and annotation.</title>
        <authorList>
            <consortium name="The Broad Institute Genomics Platform"/>
            <consortium name="The Broad Institute Genome Sequencing Center for Infectious Disease"/>
            <person name="Wu L."/>
            <person name="Ma J."/>
        </authorList>
    </citation>
    <scope>NUCLEOTIDE SEQUENCE [LARGE SCALE GENOMIC DNA]</scope>
    <source>
        <strain evidence="8">CCUG 54939</strain>
    </source>
</reference>
<evidence type="ECO:0000313" key="7">
    <source>
        <dbReference type="EMBL" id="MFC3913400.1"/>
    </source>
</evidence>
<evidence type="ECO:0000259" key="5">
    <source>
        <dbReference type="Pfam" id="PF00501"/>
    </source>
</evidence>
<dbReference type="EMBL" id="JBHSAF010000007">
    <property type="protein sequence ID" value="MFC3913400.1"/>
    <property type="molecule type" value="Genomic_DNA"/>
</dbReference>
<sequence>MTESIPCPLREQARRRPDATAYCCGEDSLTFAALDAAVESTRQQLQAQGLHAGDLLLARAGNGLPLLRLIWACLRAGVLICPLNPRLPPAQCDALARRLGARALWDDSGTLTLTEVAHLTFSAGRAPHPAAATTLPPLWLDAARLANLTLTSGSLGEPKAVAHRLGAHIASARGSALRLPLGEEDGWLLSLPLFHVGGFAIVVRCLLAGARLVLPAAGESLSECLRGHAVSHLSLVPTQLWRLLQQPEFALAETRLRHLLLGGAPIPAALVSACRAQGLTPWVSYGLSEMASQVCTAPASADDAGVGTPLPERALRLEHGEIQVRGATLFAGYYTAGGTLTRPLTADGWFATGDLGRYLPDGRLEVLGRRDNRFICGGENIQPEQIEQQLAQHPAVHQVIVVPRDDAEWGQQPVAIVDSPLTEAELPQLATWLRPRLPGYLIPRHWLVWPPQEPTGLKPGRHPLAAYAASRLDAAQAESKPTQPTD</sequence>
<dbReference type="RefSeq" id="WP_377151718.1">
    <property type="nucleotide sequence ID" value="NZ_JBHSAF010000007.1"/>
</dbReference>
<feature type="domain" description="AMP-dependent synthetase/ligase" evidence="5">
    <location>
        <begin position="9"/>
        <end position="334"/>
    </location>
</feature>
<evidence type="ECO:0000256" key="2">
    <source>
        <dbReference type="ARBA" id="ARBA00022598"/>
    </source>
</evidence>
<feature type="domain" description="AMP-binding enzyme C-terminal" evidence="6">
    <location>
        <begin position="385"/>
        <end position="446"/>
    </location>
</feature>
<evidence type="ECO:0000256" key="1">
    <source>
        <dbReference type="ARBA" id="ARBA00022428"/>
    </source>
</evidence>
<accession>A0ABV8CN13</accession>
<evidence type="ECO:0000256" key="4">
    <source>
        <dbReference type="ARBA" id="ARBA00022840"/>
    </source>
</evidence>
<dbReference type="Proteomes" id="UP001595692">
    <property type="component" value="Unassembled WGS sequence"/>
</dbReference>
<dbReference type="CDD" id="cd17630">
    <property type="entry name" value="OSB_MenE-like"/>
    <property type="match status" value="1"/>
</dbReference>
<dbReference type="InterPro" id="IPR025110">
    <property type="entry name" value="AMP-bd_C"/>
</dbReference>
<evidence type="ECO:0000256" key="3">
    <source>
        <dbReference type="ARBA" id="ARBA00022741"/>
    </source>
</evidence>
<dbReference type="PANTHER" id="PTHR43767:SF1">
    <property type="entry name" value="NONRIBOSOMAL PEPTIDE SYNTHASE PES1 (EUROFUNG)-RELATED"/>
    <property type="match status" value="1"/>
</dbReference>
<dbReference type="InterPro" id="IPR010192">
    <property type="entry name" value="MenE"/>
</dbReference>
<evidence type="ECO:0000259" key="6">
    <source>
        <dbReference type="Pfam" id="PF13193"/>
    </source>
</evidence>
<keyword evidence="3" id="KW-0547">Nucleotide-binding</keyword>
<proteinExistence type="predicted"/>
<dbReference type="Pfam" id="PF13193">
    <property type="entry name" value="AMP-binding_C"/>
    <property type="match status" value="1"/>
</dbReference>
<dbReference type="Pfam" id="PF00501">
    <property type="entry name" value="AMP-binding"/>
    <property type="match status" value="1"/>
</dbReference>
<keyword evidence="2 7" id="KW-0436">Ligase</keyword>
<dbReference type="InterPro" id="IPR050237">
    <property type="entry name" value="ATP-dep_AMP-bd_enzyme"/>
</dbReference>
<organism evidence="7 8">
    <name type="scientific">Pseudaeromonas sharmana</name>
    <dbReference type="NCBI Taxonomy" id="328412"/>
    <lineage>
        <taxon>Bacteria</taxon>
        <taxon>Pseudomonadati</taxon>
        <taxon>Pseudomonadota</taxon>
        <taxon>Gammaproteobacteria</taxon>
        <taxon>Aeromonadales</taxon>
        <taxon>Aeromonadaceae</taxon>
        <taxon>Pseudaeromonas</taxon>
    </lineage>
</organism>
<dbReference type="InterPro" id="IPR000873">
    <property type="entry name" value="AMP-dep_synth/lig_dom"/>
</dbReference>
<keyword evidence="8" id="KW-1185">Reference proteome</keyword>
<dbReference type="Gene3D" id="3.40.50.12780">
    <property type="entry name" value="N-terminal domain of ligase-like"/>
    <property type="match status" value="1"/>
</dbReference>
<keyword evidence="4" id="KW-0067">ATP-binding</keyword>
<evidence type="ECO:0000313" key="8">
    <source>
        <dbReference type="Proteomes" id="UP001595692"/>
    </source>
</evidence>
<dbReference type="PANTHER" id="PTHR43767">
    <property type="entry name" value="LONG-CHAIN-FATTY-ACID--COA LIGASE"/>
    <property type="match status" value="1"/>
</dbReference>
<dbReference type="EC" id="6.2.1.26" evidence="7"/>
<keyword evidence="1" id="KW-0474">Menaquinone biosynthesis</keyword>
<name>A0ABV8CN13_9GAMM</name>
<dbReference type="NCBIfam" id="TIGR01923">
    <property type="entry name" value="menE"/>
    <property type="match status" value="1"/>
</dbReference>
<protein>
    <submittedName>
        <fullName evidence="7">O-succinylbenzoate--CoA ligase</fullName>
        <ecNumber evidence="7">6.2.1.26</ecNumber>
    </submittedName>
</protein>
<gene>
    <name evidence="7" type="primary">menE</name>
    <name evidence="7" type="ORF">ACFOSS_07985</name>
</gene>